<evidence type="ECO:0000313" key="1">
    <source>
        <dbReference type="EMBL" id="PSH68585.1"/>
    </source>
</evidence>
<comment type="caution">
    <text evidence="1">The sequence shown here is derived from an EMBL/GenBank/DDBJ whole genome shotgun (WGS) entry which is preliminary data.</text>
</comment>
<name>A0A2P7BQ78_9HYPH</name>
<organism evidence="1 2">
    <name type="scientific">Phyllobacterium brassicacearum</name>
    <dbReference type="NCBI Taxonomy" id="314235"/>
    <lineage>
        <taxon>Bacteria</taxon>
        <taxon>Pseudomonadati</taxon>
        <taxon>Pseudomonadota</taxon>
        <taxon>Alphaproteobacteria</taxon>
        <taxon>Hyphomicrobiales</taxon>
        <taxon>Phyllobacteriaceae</taxon>
        <taxon>Phyllobacterium</taxon>
    </lineage>
</organism>
<accession>A0A2P7BQ78</accession>
<proteinExistence type="predicted"/>
<dbReference type="AlphaFoldDB" id="A0A2P7BQ78"/>
<keyword evidence="2" id="KW-1185">Reference proteome</keyword>
<sequence>MAFIDTTSPDSELTGIRGWLAFMAIGQFTSPIRVLMETVKAQEQTAYTAADWALSAKYNGATLIGQFETVMPWAYAACVFIMALDCTTSSPMLQWRDRFGAQFSGIHVARRSQGSGKDVWKHDTGRISINAICRSQLPILPLVVLSQIGQQATGGGDHIC</sequence>
<dbReference type="RefSeq" id="WP_106711442.1">
    <property type="nucleotide sequence ID" value="NZ_PGGO01000008.1"/>
</dbReference>
<dbReference type="EMBL" id="PGGO01000008">
    <property type="protein sequence ID" value="PSH68585.1"/>
    <property type="molecule type" value="Genomic_DNA"/>
</dbReference>
<evidence type="ECO:0000313" key="2">
    <source>
        <dbReference type="Proteomes" id="UP000241444"/>
    </source>
</evidence>
<gene>
    <name evidence="1" type="ORF">CU102_12535</name>
</gene>
<protein>
    <submittedName>
        <fullName evidence="1">Uncharacterized protein</fullName>
    </submittedName>
</protein>
<reference evidence="2" key="1">
    <citation type="submission" date="2017-11" db="EMBL/GenBank/DDBJ databases">
        <authorList>
            <person name="Kuznetsova I."/>
            <person name="Sazanova A."/>
            <person name="Chirak E."/>
            <person name="Safronova V."/>
            <person name="Willems A."/>
        </authorList>
    </citation>
    <scope>NUCLEOTIDE SEQUENCE [LARGE SCALE GENOMIC DNA]</scope>
    <source>
        <strain evidence="2">STM 196</strain>
    </source>
</reference>
<dbReference type="Proteomes" id="UP000241444">
    <property type="component" value="Unassembled WGS sequence"/>
</dbReference>